<dbReference type="EMBL" id="JGZA01000001">
    <property type="protein sequence ID" value="KFI73768.1"/>
    <property type="molecule type" value="Genomic_DNA"/>
</dbReference>
<evidence type="ECO:0000256" key="2">
    <source>
        <dbReference type="ARBA" id="ARBA00022448"/>
    </source>
</evidence>
<comment type="subunit">
    <text evidence="9">Homopentamer.</text>
</comment>
<dbReference type="NCBIfam" id="TIGR00220">
    <property type="entry name" value="mscL"/>
    <property type="match status" value="1"/>
</dbReference>
<dbReference type="InterPro" id="IPR036019">
    <property type="entry name" value="MscL_channel"/>
</dbReference>
<gene>
    <name evidence="9" type="primary">mscL</name>
    <name evidence="10" type="ORF">BLSS_0460</name>
</gene>
<feature type="transmembrane region" description="Helical" evidence="9">
    <location>
        <begin position="46"/>
        <end position="66"/>
    </location>
</feature>
<comment type="function">
    <text evidence="9">Channel that opens in response to stretch forces in the membrane lipid bilayer. May participate in the regulation of osmotic pressure changes within the cell.</text>
</comment>
<protein>
    <recommendedName>
        <fullName evidence="9">Large-conductance mechanosensitive channel</fullName>
    </recommendedName>
</protein>
<dbReference type="Pfam" id="PF01741">
    <property type="entry name" value="MscL"/>
    <property type="match status" value="1"/>
</dbReference>
<evidence type="ECO:0000256" key="7">
    <source>
        <dbReference type="ARBA" id="ARBA00023136"/>
    </source>
</evidence>
<dbReference type="Proteomes" id="UP000029024">
    <property type="component" value="Unassembled WGS sequence"/>
</dbReference>
<accession>A0A087BRW8</accession>
<dbReference type="InterPro" id="IPR037673">
    <property type="entry name" value="MSC/AndL"/>
</dbReference>
<dbReference type="PRINTS" id="PR01264">
    <property type="entry name" value="MECHCHANNEL"/>
</dbReference>
<dbReference type="HAMAP" id="MF_00115">
    <property type="entry name" value="MscL"/>
    <property type="match status" value="1"/>
</dbReference>
<keyword evidence="3 9" id="KW-1003">Cell membrane</keyword>
<dbReference type="AlphaFoldDB" id="A0A087BRW8"/>
<comment type="caution">
    <text evidence="10">The sequence shown here is derived from an EMBL/GenBank/DDBJ whole genome shotgun (WGS) entry which is preliminary data.</text>
</comment>
<dbReference type="InterPro" id="IPR001185">
    <property type="entry name" value="MS_channel"/>
</dbReference>
<keyword evidence="6 9" id="KW-0406">Ion transport</keyword>
<evidence type="ECO:0000256" key="4">
    <source>
        <dbReference type="ARBA" id="ARBA00022692"/>
    </source>
</evidence>
<keyword evidence="2 9" id="KW-0813">Transport</keyword>
<dbReference type="GO" id="GO:0005886">
    <property type="term" value="C:plasma membrane"/>
    <property type="evidence" value="ECO:0007669"/>
    <property type="project" value="UniProtKB-SubCell"/>
</dbReference>
<keyword evidence="4 9" id="KW-0812">Transmembrane</keyword>
<evidence type="ECO:0000256" key="8">
    <source>
        <dbReference type="ARBA" id="ARBA00023303"/>
    </source>
</evidence>
<evidence type="ECO:0000256" key="5">
    <source>
        <dbReference type="ARBA" id="ARBA00022989"/>
    </source>
</evidence>
<dbReference type="PANTHER" id="PTHR30266">
    <property type="entry name" value="MECHANOSENSITIVE CHANNEL MSCL"/>
    <property type="match status" value="1"/>
</dbReference>
<dbReference type="GO" id="GO:0008381">
    <property type="term" value="F:mechanosensitive monoatomic ion channel activity"/>
    <property type="evidence" value="ECO:0007669"/>
    <property type="project" value="UniProtKB-UniRule"/>
</dbReference>
<comment type="similarity">
    <text evidence="9">Belongs to the MscL family.</text>
</comment>
<keyword evidence="5 9" id="KW-1133">Transmembrane helix</keyword>
<evidence type="ECO:0000313" key="11">
    <source>
        <dbReference type="Proteomes" id="UP000029024"/>
    </source>
</evidence>
<evidence type="ECO:0000256" key="1">
    <source>
        <dbReference type="ARBA" id="ARBA00004141"/>
    </source>
</evidence>
<evidence type="ECO:0000313" key="10">
    <source>
        <dbReference type="EMBL" id="KFI73768.1"/>
    </source>
</evidence>
<dbReference type="Gene3D" id="1.10.1200.120">
    <property type="entry name" value="Large-conductance mechanosensitive channel, MscL, domain 1"/>
    <property type="match status" value="1"/>
</dbReference>
<keyword evidence="7 9" id="KW-0472">Membrane</keyword>
<feature type="transmembrane region" description="Helical" evidence="9">
    <location>
        <begin position="100"/>
        <end position="123"/>
    </location>
</feature>
<keyword evidence="8 9" id="KW-0407">Ion channel</keyword>
<evidence type="ECO:0000256" key="3">
    <source>
        <dbReference type="ARBA" id="ARBA00022475"/>
    </source>
</evidence>
<evidence type="ECO:0000256" key="6">
    <source>
        <dbReference type="ARBA" id="ARBA00023065"/>
    </source>
</evidence>
<organism evidence="10 11">
    <name type="scientific">Bifidobacterium longum subsp. suis</name>
    <dbReference type="NCBI Taxonomy" id="1695"/>
    <lineage>
        <taxon>Bacteria</taxon>
        <taxon>Bacillati</taxon>
        <taxon>Actinomycetota</taxon>
        <taxon>Actinomycetes</taxon>
        <taxon>Bifidobacteriales</taxon>
        <taxon>Bifidobacteriaceae</taxon>
        <taxon>Bifidobacterium</taxon>
    </lineage>
</organism>
<dbReference type="RefSeq" id="WP_007052477.1">
    <property type="nucleotide sequence ID" value="NZ_JAERWC010000027.1"/>
</dbReference>
<dbReference type="SUPFAM" id="SSF81330">
    <property type="entry name" value="Gated mechanosensitive channel"/>
    <property type="match status" value="1"/>
</dbReference>
<evidence type="ECO:0000256" key="9">
    <source>
        <dbReference type="HAMAP-Rule" id="MF_00115"/>
    </source>
</evidence>
<name>A0A087BRW8_BIFLN</name>
<reference evidence="10 11" key="1">
    <citation type="submission" date="2014-03" db="EMBL/GenBank/DDBJ databases">
        <title>Genomics of Bifidobacteria.</title>
        <authorList>
            <person name="Ventura M."/>
            <person name="Milani C."/>
            <person name="Lugli G.A."/>
        </authorList>
    </citation>
    <scope>NUCLEOTIDE SEQUENCE [LARGE SCALE GENOMIC DNA]</scope>
    <source>
        <strain evidence="10 11">LMG 21814</strain>
    </source>
</reference>
<proteinExistence type="inferred from homology"/>
<dbReference type="PANTHER" id="PTHR30266:SF2">
    <property type="entry name" value="LARGE-CONDUCTANCE MECHANOSENSITIVE CHANNEL"/>
    <property type="match status" value="1"/>
</dbReference>
<comment type="subcellular location">
    <subcellularLocation>
        <location evidence="9">Cell membrane</location>
        <topology evidence="9">Multi-pass membrane protein</topology>
    </subcellularLocation>
    <subcellularLocation>
        <location evidence="1">Membrane</location>
        <topology evidence="1">Multi-pass membrane protein</topology>
    </subcellularLocation>
</comment>
<sequence length="168" mass="17665">MSNHNPMNIATDFAKATGGTARKVVALTDKGPLNGFKKFLSRGSMIDMAVGVVMGSAVTAVVNSIVDNLISPLIGMIGGVPDLSGLLTITFNNSTVSFGAILNALINFLLVGVAVYFCVILPINKLRDLTAAQDEADAEEQGPSVEEQTLATLQEIRDELKKANNSAE</sequence>